<evidence type="ECO:0008006" key="7">
    <source>
        <dbReference type="Google" id="ProtNLM"/>
    </source>
</evidence>
<feature type="region of interest" description="Disordered" evidence="4">
    <location>
        <begin position="1"/>
        <end position="23"/>
    </location>
</feature>
<evidence type="ECO:0000256" key="1">
    <source>
        <dbReference type="ARBA" id="ARBA00004123"/>
    </source>
</evidence>
<dbReference type="InterPro" id="IPR012340">
    <property type="entry name" value="NA-bd_OB-fold"/>
</dbReference>
<dbReference type="SUPFAM" id="SSF46785">
    <property type="entry name" value="Winged helix' DNA-binding domain"/>
    <property type="match status" value="1"/>
</dbReference>
<dbReference type="Gene3D" id="1.10.10.10">
    <property type="entry name" value="Winged helix-like DNA-binding domain superfamily/Winged helix DNA-binding domain"/>
    <property type="match status" value="1"/>
</dbReference>
<accession>A0A8H7KIZ0</accession>
<sequence>MPYSPGPEVTYSGGSPNNDRSTARSDYLDAIQHTTIRQILTATHVQTRFKINDKETGFVQLVANVYDTSYTGGKMDFRLDDGTGRMKAMKWDIIDEDRECEFAESMSKGFQYARVIGTIAEYCGMHYLKIMKIDLVDDPHEIYHHLLKVMVEFLMLQRGPPSHAVARPAMPATPNRTTEPFSLRALENSLPSVVSHMGDHGSSVQESPMVLGTPPSHAPMRERPVTPVQRTARISTPPSQDADESPISVRVIGGDSSKKSYRIGGDPPSPEPSHEPVSPSPAARRRRPSSRPSLDPGRLLRSSTKQATTSTAEVSHFQASPQFVSPTGSLPRRTSGHHEAHDQLHEQRRVIPQPPNDSSAPQTPVQPRRSTRTSTRLRRDPYSHLSNLQREIILTIQNTMLEIGGAERGVHIKVIVDSMTRRSSGGFDEICFGEAFASLVEEGYVFTTIDDNHFACTV</sequence>
<dbReference type="EMBL" id="JABXXO010000004">
    <property type="protein sequence ID" value="KAF7778671.1"/>
    <property type="molecule type" value="Genomic_DNA"/>
</dbReference>
<dbReference type="SUPFAM" id="SSF50249">
    <property type="entry name" value="Nucleic acid-binding proteins"/>
    <property type="match status" value="1"/>
</dbReference>
<dbReference type="GO" id="GO:0005662">
    <property type="term" value="C:DNA replication factor A complex"/>
    <property type="evidence" value="ECO:0007669"/>
    <property type="project" value="TreeGrafter"/>
</dbReference>
<dbReference type="InterPro" id="IPR036390">
    <property type="entry name" value="WH_DNA-bd_sf"/>
</dbReference>
<feature type="compositionally biased region" description="Polar residues" evidence="4">
    <location>
        <begin position="356"/>
        <end position="365"/>
    </location>
</feature>
<keyword evidence="2" id="KW-0238">DNA-binding</keyword>
<feature type="compositionally biased region" description="Low complexity" evidence="4">
    <location>
        <begin position="290"/>
        <end position="303"/>
    </location>
</feature>
<feature type="compositionally biased region" description="Polar residues" evidence="4">
    <location>
        <begin position="228"/>
        <end position="239"/>
    </location>
</feature>
<name>A0A8H7KIZ0_AGABI</name>
<feature type="compositionally biased region" description="Polar residues" evidence="4">
    <location>
        <begin position="304"/>
        <end position="328"/>
    </location>
</feature>
<organism evidence="5 6">
    <name type="scientific">Agaricus bisporus var. burnettii</name>
    <dbReference type="NCBI Taxonomy" id="192524"/>
    <lineage>
        <taxon>Eukaryota</taxon>
        <taxon>Fungi</taxon>
        <taxon>Dikarya</taxon>
        <taxon>Basidiomycota</taxon>
        <taxon>Agaricomycotina</taxon>
        <taxon>Agaricomycetes</taxon>
        <taxon>Agaricomycetidae</taxon>
        <taxon>Agaricales</taxon>
        <taxon>Agaricineae</taxon>
        <taxon>Agaricaceae</taxon>
        <taxon>Agaricus</taxon>
    </lineage>
</organism>
<dbReference type="GO" id="GO:0003697">
    <property type="term" value="F:single-stranded DNA binding"/>
    <property type="evidence" value="ECO:0007669"/>
    <property type="project" value="TreeGrafter"/>
</dbReference>
<dbReference type="AlphaFoldDB" id="A0A8H7KIZ0"/>
<proteinExistence type="predicted"/>
<comment type="caution">
    <text evidence="5">The sequence shown here is derived from an EMBL/GenBank/DDBJ whole genome shotgun (WGS) entry which is preliminary data.</text>
</comment>
<evidence type="ECO:0000256" key="4">
    <source>
        <dbReference type="SAM" id="MobiDB-lite"/>
    </source>
</evidence>
<dbReference type="InterPro" id="IPR040260">
    <property type="entry name" value="RFA2-like"/>
</dbReference>
<evidence type="ECO:0000313" key="5">
    <source>
        <dbReference type="EMBL" id="KAF7778671.1"/>
    </source>
</evidence>
<dbReference type="PANTHER" id="PTHR13989:SF16">
    <property type="entry name" value="REPLICATION PROTEIN A2"/>
    <property type="match status" value="1"/>
</dbReference>
<feature type="compositionally biased region" description="Basic and acidic residues" evidence="4">
    <location>
        <begin position="336"/>
        <end position="349"/>
    </location>
</feature>
<evidence type="ECO:0000256" key="3">
    <source>
        <dbReference type="ARBA" id="ARBA00023242"/>
    </source>
</evidence>
<feature type="region of interest" description="Disordered" evidence="4">
    <location>
        <begin position="193"/>
        <end position="378"/>
    </location>
</feature>
<dbReference type="GO" id="GO:0000781">
    <property type="term" value="C:chromosome, telomeric region"/>
    <property type="evidence" value="ECO:0007669"/>
    <property type="project" value="TreeGrafter"/>
</dbReference>
<dbReference type="GO" id="GO:0006289">
    <property type="term" value="P:nucleotide-excision repair"/>
    <property type="evidence" value="ECO:0007669"/>
    <property type="project" value="TreeGrafter"/>
</dbReference>
<keyword evidence="3" id="KW-0539">Nucleus</keyword>
<protein>
    <recommendedName>
        <fullName evidence="7">Replication protein A C-terminal domain-containing protein</fullName>
    </recommendedName>
</protein>
<reference evidence="5 6" key="1">
    <citation type="journal article" name="Sci. Rep.">
        <title>Telomere-to-telomere assembled and centromere annotated genomes of the two main subspecies of the button mushroom Agaricus bisporus reveal especially polymorphic chromosome ends.</title>
        <authorList>
            <person name="Sonnenberg A.S.M."/>
            <person name="Sedaghat-Telgerd N."/>
            <person name="Lavrijssen B."/>
            <person name="Ohm R.A."/>
            <person name="Hendrickx P.M."/>
            <person name="Scholtmeijer K."/>
            <person name="Baars J.J.P."/>
            <person name="van Peer A."/>
        </authorList>
    </citation>
    <scope>NUCLEOTIDE SEQUENCE [LARGE SCALE GENOMIC DNA]</scope>
    <source>
        <strain evidence="5 6">H119_p4</strain>
    </source>
</reference>
<dbReference type="GO" id="GO:0000724">
    <property type="term" value="P:double-strand break repair via homologous recombination"/>
    <property type="evidence" value="ECO:0007669"/>
    <property type="project" value="TreeGrafter"/>
</dbReference>
<evidence type="ECO:0000256" key="2">
    <source>
        <dbReference type="ARBA" id="ARBA00023125"/>
    </source>
</evidence>
<dbReference type="InterPro" id="IPR036388">
    <property type="entry name" value="WH-like_DNA-bd_sf"/>
</dbReference>
<dbReference type="GO" id="GO:0035861">
    <property type="term" value="C:site of double-strand break"/>
    <property type="evidence" value="ECO:0007669"/>
    <property type="project" value="TreeGrafter"/>
</dbReference>
<dbReference type="Proteomes" id="UP000629468">
    <property type="component" value="Unassembled WGS sequence"/>
</dbReference>
<comment type="subcellular location">
    <subcellularLocation>
        <location evidence="1">Nucleus</location>
    </subcellularLocation>
</comment>
<gene>
    <name evidence="5" type="ORF">Agabi119p4_3016</name>
</gene>
<dbReference type="PANTHER" id="PTHR13989">
    <property type="entry name" value="REPLICATION PROTEIN A-RELATED"/>
    <property type="match status" value="1"/>
</dbReference>
<dbReference type="Gene3D" id="2.40.50.140">
    <property type="entry name" value="Nucleic acid-binding proteins"/>
    <property type="match status" value="1"/>
</dbReference>
<evidence type="ECO:0000313" key="6">
    <source>
        <dbReference type="Proteomes" id="UP000629468"/>
    </source>
</evidence>
<dbReference type="GO" id="GO:0006260">
    <property type="term" value="P:DNA replication"/>
    <property type="evidence" value="ECO:0007669"/>
    <property type="project" value="TreeGrafter"/>
</dbReference>